<keyword evidence="2" id="KW-1185">Reference proteome</keyword>
<reference evidence="1 2" key="1">
    <citation type="submission" date="2016-12" db="EMBL/GenBank/DDBJ databases">
        <authorList>
            <person name="Song W.-J."/>
            <person name="Kurnit D.M."/>
        </authorList>
    </citation>
    <scope>NUCLEOTIDE SEQUENCE [LARGE SCALE GENOMIC DNA]</scope>
    <source>
        <strain evidence="1 2">STM7296</strain>
    </source>
</reference>
<evidence type="ECO:0000313" key="1">
    <source>
        <dbReference type="EMBL" id="SIT45539.1"/>
    </source>
</evidence>
<dbReference type="EMBL" id="CYGX02000057">
    <property type="protein sequence ID" value="SIT45539.1"/>
    <property type="molecule type" value="Genomic_DNA"/>
</dbReference>
<sequence>MIRSMLIGAAQGFLNGRWRGQREAFVEPAGHAAGHQLDGAAQLGETQCAARRAVAMRARAIRDEERVGRIVGELRRDDLAVGQVERAWHVALREQRRAAHVEQHEAGGAARERGADVGAIRFELQRCLEVCERGGAIGGGNGGDGVGSRHIGSKGWGEWDVRRSTIEGHAHDDTQIFLIVVVGHACSAANGGEGRRASKWRFARATGQRAGSPVRV</sequence>
<accession>A0A1N7SF09</accession>
<organism evidence="1 2">
    <name type="scientific">Paraburkholderia ribeironis</name>
    <dbReference type="NCBI Taxonomy" id="1247936"/>
    <lineage>
        <taxon>Bacteria</taxon>
        <taxon>Pseudomonadati</taxon>
        <taxon>Pseudomonadota</taxon>
        <taxon>Betaproteobacteria</taxon>
        <taxon>Burkholderiales</taxon>
        <taxon>Burkholderiaceae</taxon>
        <taxon>Paraburkholderia</taxon>
    </lineage>
</organism>
<name>A0A1N7SF09_9BURK</name>
<evidence type="ECO:0000313" key="2">
    <source>
        <dbReference type="Proteomes" id="UP000187012"/>
    </source>
</evidence>
<dbReference type="AlphaFoldDB" id="A0A1N7SF09"/>
<gene>
    <name evidence="1" type="ORF">BN2475_570049</name>
</gene>
<protein>
    <submittedName>
        <fullName evidence="1">Uncharacterized protein</fullName>
    </submittedName>
</protein>
<dbReference type="Proteomes" id="UP000187012">
    <property type="component" value="Unassembled WGS sequence"/>
</dbReference>
<proteinExistence type="predicted"/>